<dbReference type="SUPFAM" id="SSF46689">
    <property type="entry name" value="Homeodomain-like"/>
    <property type="match status" value="2"/>
</dbReference>
<keyword evidence="2" id="KW-0812">Transmembrane</keyword>
<proteinExistence type="predicted"/>
<dbReference type="InterPro" id="IPR044634">
    <property type="entry name" value="Zuotin/DnaJC2"/>
</dbReference>
<dbReference type="GO" id="GO:0005829">
    <property type="term" value="C:cytosol"/>
    <property type="evidence" value="ECO:0007669"/>
    <property type="project" value="TreeGrafter"/>
</dbReference>
<keyword evidence="5" id="KW-1185">Reference proteome</keyword>
<evidence type="ECO:0000256" key="1">
    <source>
        <dbReference type="SAM" id="MobiDB-lite"/>
    </source>
</evidence>
<dbReference type="Proteomes" id="UP001497516">
    <property type="component" value="Chromosome 8"/>
</dbReference>
<keyword evidence="2" id="KW-0472">Membrane</keyword>
<accession>A0AAV2GAI2</accession>
<gene>
    <name evidence="4" type="ORF">LTRI10_LOCUS46240</name>
</gene>
<protein>
    <recommendedName>
        <fullName evidence="3">Myb-like domain-containing protein</fullName>
    </recommendedName>
</protein>
<dbReference type="CDD" id="cd00167">
    <property type="entry name" value="SANT"/>
    <property type="match status" value="1"/>
</dbReference>
<dbReference type="Gene3D" id="1.10.10.60">
    <property type="entry name" value="Homeodomain-like"/>
    <property type="match status" value="2"/>
</dbReference>
<evidence type="ECO:0000259" key="3">
    <source>
        <dbReference type="PROSITE" id="PS50090"/>
    </source>
</evidence>
<dbReference type="FunFam" id="1.10.10.60:FF:000416">
    <property type="entry name" value="Myb family transcription factor"/>
    <property type="match status" value="1"/>
</dbReference>
<dbReference type="GO" id="GO:0051083">
    <property type="term" value="P:'de novo' cotranslational protein folding"/>
    <property type="evidence" value="ECO:0007669"/>
    <property type="project" value="InterPro"/>
</dbReference>
<keyword evidence="2" id="KW-1133">Transmembrane helix</keyword>
<dbReference type="PROSITE" id="PS50090">
    <property type="entry name" value="MYB_LIKE"/>
    <property type="match status" value="1"/>
</dbReference>
<dbReference type="AlphaFoldDB" id="A0AAV2GAI2"/>
<feature type="domain" description="Myb-like" evidence="3">
    <location>
        <begin position="253"/>
        <end position="299"/>
    </location>
</feature>
<dbReference type="InterPro" id="IPR009057">
    <property type="entry name" value="Homeodomain-like_sf"/>
</dbReference>
<name>A0AAV2GAI2_9ROSI</name>
<evidence type="ECO:0000313" key="4">
    <source>
        <dbReference type="EMBL" id="CAL1406520.1"/>
    </source>
</evidence>
<evidence type="ECO:0000256" key="2">
    <source>
        <dbReference type="SAM" id="Phobius"/>
    </source>
</evidence>
<organism evidence="4 5">
    <name type="scientific">Linum trigynum</name>
    <dbReference type="NCBI Taxonomy" id="586398"/>
    <lineage>
        <taxon>Eukaryota</taxon>
        <taxon>Viridiplantae</taxon>
        <taxon>Streptophyta</taxon>
        <taxon>Embryophyta</taxon>
        <taxon>Tracheophyta</taxon>
        <taxon>Spermatophyta</taxon>
        <taxon>Magnoliopsida</taxon>
        <taxon>eudicotyledons</taxon>
        <taxon>Gunneridae</taxon>
        <taxon>Pentapetalae</taxon>
        <taxon>rosids</taxon>
        <taxon>fabids</taxon>
        <taxon>Malpighiales</taxon>
        <taxon>Linaceae</taxon>
        <taxon>Linum</taxon>
    </lineage>
</organism>
<sequence length="312" mass="33878">MEFLDEDARPRFVFQSRTVAASSPADPETPQKKSLNKPFLAVTISISSLLLALSIFFVQNEPFKSLLFWVSTSLLIGPLAPSHITGGDIRVGQGPILEPLDPEPEVVTEKRAPKRRVKPVRSEDTIVNQTPAIGLGQPNGSSSQKDRLESAPNEEEKDWSEEDFLILKKQMAKNPVGKPRRWEVIAEAFNGRHRVESVIKAAKEMGEKKSDDSDSYAKFLKNRKPVDARVEAAEVDEGGADNDGGGGMAAVTWSSGEDIALLNALKAFPKDVAMRWDKVAAAVPGKSKAACVKRVSDLKKGFRSSKAGGAAN</sequence>
<dbReference type="GO" id="GO:0030544">
    <property type="term" value="F:Hsp70 protein binding"/>
    <property type="evidence" value="ECO:0007669"/>
    <property type="project" value="InterPro"/>
</dbReference>
<feature type="region of interest" description="Disordered" evidence="1">
    <location>
        <begin position="107"/>
        <end position="160"/>
    </location>
</feature>
<dbReference type="SMART" id="SM00717">
    <property type="entry name" value="SANT"/>
    <property type="match status" value="2"/>
</dbReference>
<feature type="transmembrane region" description="Helical" evidence="2">
    <location>
        <begin position="39"/>
        <end position="58"/>
    </location>
</feature>
<dbReference type="GO" id="GO:0006450">
    <property type="term" value="P:regulation of translational fidelity"/>
    <property type="evidence" value="ECO:0007669"/>
    <property type="project" value="InterPro"/>
</dbReference>
<dbReference type="GO" id="GO:0043022">
    <property type="term" value="F:ribosome binding"/>
    <property type="evidence" value="ECO:0007669"/>
    <property type="project" value="InterPro"/>
</dbReference>
<dbReference type="Pfam" id="PF23082">
    <property type="entry name" value="Myb_DNA-binding_2"/>
    <property type="match status" value="1"/>
</dbReference>
<evidence type="ECO:0000313" key="5">
    <source>
        <dbReference type="Proteomes" id="UP001497516"/>
    </source>
</evidence>
<dbReference type="PANTHER" id="PTHR43999:SF3">
    <property type="entry name" value="TRANSCRIPTION FACTOR MAMYB"/>
    <property type="match status" value="1"/>
</dbReference>
<dbReference type="InterPro" id="IPR001005">
    <property type="entry name" value="SANT/Myb"/>
</dbReference>
<dbReference type="EMBL" id="OZ034821">
    <property type="protein sequence ID" value="CAL1406520.1"/>
    <property type="molecule type" value="Genomic_DNA"/>
</dbReference>
<dbReference type="PANTHER" id="PTHR43999">
    <property type="entry name" value="DNAJ HOMOLOG SUBFAMILY C MEMBER 2"/>
    <property type="match status" value="1"/>
</dbReference>
<reference evidence="4 5" key="1">
    <citation type="submission" date="2024-04" db="EMBL/GenBank/DDBJ databases">
        <authorList>
            <person name="Fracassetti M."/>
        </authorList>
    </citation>
    <scope>NUCLEOTIDE SEQUENCE [LARGE SCALE GENOMIC DNA]</scope>
</reference>